<keyword evidence="3" id="KW-1185">Reference proteome</keyword>
<organism evidence="2 3">
    <name type="scientific">Emticicia aquatilis</name>
    <dbReference type="NCBI Taxonomy" id="1537369"/>
    <lineage>
        <taxon>Bacteria</taxon>
        <taxon>Pseudomonadati</taxon>
        <taxon>Bacteroidota</taxon>
        <taxon>Cytophagia</taxon>
        <taxon>Cytophagales</taxon>
        <taxon>Leadbetterellaceae</taxon>
        <taxon>Emticicia</taxon>
    </lineage>
</organism>
<comment type="caution">
    <text evidence="2">The sequence shown here is derived from an EMBL/GenBank/DDBJ whole genome shotgun (WGS) entry which is preliminary data.</text>
</comment>
<reference evidence="2" key="1">
    <citation type="journal article" date="2014" name="Int. J. Syst. Evol. Microbiol.">
        <title>Complete genome sequence of Corynebacterium casei LMG S-19264T (=DSM 44701T), isolated from a smear-ripened cheese.</title>
        <authorList>
            <consortium name="US DOE Joint Genome Institute (JGI-PGF)"/>
            <person name="Walter F."/>
            <person name="Albersmeier A."/>
            <person name="Kalinowski J."/>
            <person name="Ruckert C."/>
        </authorList>
    </citation>
    <scope>NUCLEOTIDE SEQUENCE</scope>
    <source>
        <strain evidence="2">CGMCC 1.15958</strain>
    </source>
</reference>
<dbReference type="Pfam" id="PF20055">
    <property type="entry name" value="DUF6454"/>
    <property type="match status" value="1"/>
</dbReference>
<evidence type="ECO:0000313" key="3">
    <source>
        <dbReference type="Proteomes" id="UP000609064"/>
    </source>
</evidence>
<reference evidence="2" key="2">
    <citation type="submission" date="2020-09" db="EMBL/GenBank/DDBJ databases">
        <authorList>
            <person name="Sun Q."/>
            <person name="Zhou Y."/>
        </authorList>
    </citation>
    <scope>NUCLEOTIDE SEQUENCE</scope>
    <source>
        <strain evidence="2">CGMCC 1.15958</strain>
    </source>
</reference>
<keyword evidence="1" id="KW-0732">Signal</keyword>
<dbReference type="RefSeq" id="WP_188771526.1">
    <property type="nucleotide sequence ID" value="NZ_BMKK01000024.1"/>
</dbReference>
<dbReference type="EMBL" id="BMKK01000024">
    <property type="protein sequence ID" value="GGD83409.1"/>
    <property type="molecule type" value="Genomic_DNA"/>
</dbReference>
<dbReference type="SUPFAM" id="SSF50969">
    <property type="entry name" value="YVTN repeat-like/Quinoprotein amine dehydrogenase"/>
    <property type="match status" value="1"/>
</dbReference>
<dbReference type="InterPro" id="IPR011044">
    <property type="entry name" value="Quino_amine_DH_bsu"/>
</dbReference>
<dbReference type="InterPro" id="IPR046312">
    <property type="entry name" value="DUF6454"/>
</dbReference>
<dbReference type="AlphaFoldDB" id="A0A916Z9Y0"/>
<name>A0A916Z9Y0_9BACT</name>
<gene>
    <name evidence="2" type="ORF">GCM10011514_54310</name>
</gene>
<feature type="chain" id="PRO_5037679715" evidence="1">
    <location>
        <begin position="20"/>
        <end position="300"/>
    </location>
</feature>
<evidence type="ECO:0000313" key="2">
    <source>
        <dbReference type="EMBL" id="GGD83409.1"/>
    </source>
</evidence>
<feature type="signal peptide" evidence="1">
    <location>
        <begin position="1"/>
        <end position="19"/>
    </location>
</feature>
<proteinExistence type="predicted"/>
<evidence type="ECO:0000256" key="1">
    <source>
        <dbReference type="SAM" id="SignalP"/>
    </source>
</evidence>
<accession>A0A916Z9Y0</accession>
<protein>
    <submittedName>
        <fullName evidence="2">Uncharacterized protein</fullName>
    </submittedName>
</protein>
<dbReference type="Proteomes" id="UP000609064">
    <property type="component" value="Unassembled WGS sequence"/>
</dbReference>
<sequence>MKKHIGLLLLICSIFHAHAQESLLETKIKQLTPNTVWTQEKALSLKFPTFHPQGMVKISDFFFMSSVEVIKSPKNGDTGEGIGHFFKFDSTGTLISKITLGEGSIYHPGGIDFDGKYIWIPVAEYRPNSKSIIYKVDAQTLQIEEVMRFNEHIGAIVHDTESNKLLGASWGSRNFYEWQLNAKGKVMTNASPEQLRIKNPSFYIDYQDCHYLGKHKMLCSGFQKYSQPNGNVVRLGGFEIVNLVDKRPVFQVPIKLWSPSGLAMTNNPFWVETTKGGLKAYFVPDDDSASTLFIYETELK</sequence>